<proteinExistence type="predicted"/>
<gene>
    <name evidence="1" type="ORF">MSSD14B_28750</name>
</gene>
<reference evidence="1 2" key="1">
    <citation type="journal article" date="2019" name="J. Gen. Appl. Microbiol.">
        <title>Aerobic degradation of cis-dichloroethene by the marine bacterium Marinobacter salsuginis strain 5N-3.</title>
        <authorList>
            <person name="Inoue Y."/>
            <person name="Fukunaga Y."/>
            <person name="Katsumata H."/>
            <person name="Ohji S."/>
            <person name="Hosoyama A."/>
            <person name="Mori K."/>
            <person name="Ando K."/>
        </authorList>
    </citation>
    <scope>NUCLEOTIDE SEQUENCE [LARGE SCALE GENOMIC DNA]</scope>
    <source>
        <strain evidence="1 2">NBRC 109114</strain>
    </source>
</reference>
<evidence type="ECO:0000313" key="2">
    <source>
        <dbReference type="Proteomes" id="UP000387223"/>
    </source>
</evidence>
<dbReference type="RefSeq" id="WP_136631087.1">
    <property type="nucleotide sequence ID" value="NZ_BGZI01000020.1"/>
</dbReference>
<protein>
    <submittedName>
        <fullName evidence="1">Uncharacterized protein</fullName>
    </submittedName>
</protein>
<evidence type="ECO:0000313" key="1">
    <source>
        <dbReference type="EMBL" id="GBO89207.1"/>
    </source>
</evidence>
<dbReference type="EMBL" id="BGZI01000020">
    <property type="protein sequence ID" value="GBO89207.1"/>
    <property type="molecule type" value="Genomic_DNA"/>
</dbReference>
<dbReference type="AlphaFoldDB" id="A0A5M3Q254"/>
<name>A0A5M3Q254_9GAMM</name>
<sequence>MPLMIREDLEWSDDEHESREYRRLARNWNAIHRAILTQPYPCFTTDIDKGFFFIFEDELLFCTGYAFDDASQEPNWDQSCPLYNFDGQGADDLADLSAKIERWLEKPAFVPLPNDFDLASKPIPMAEGFDEHSVFYLVEV</sequence>
<comment type="caution">
    <text evidence="1">The sequence shown here is derived from an EMBL/GenBank/DDBJ whole genome shotgun (WGS) entry which is preliminary data.</text>
</comment>
<accession>A0A5M3Q254</accession>
<dbReference type="Proteomes" id="UP000387223">
    <property type="component" value="Unassembled WGS sequence"/>
</dbReference>
<organism evidence="1 2">
    <name type="scientific">Marinobacter salsuginis</name>
    <dbReference type="NCBI Taxonomy" id="418719"/>
    <lineage>
        <taxon>Bacteria</taxon>
        <taxon>Pseudomonadati</taxon>
        <taxon>Pseudomonadota</taxon>
        <taxon>Gammaproteobacteria</taxon>
        <taxon>Pseudomonadales</taxon>
        <taxon>Marinobacteraceae</taxon>
        <taxon>Marinobacter</taxon>
    </lineage>
</organism>